<dbReference type="Proteomes" id="UP001175211">
    <property type="component" value="Unassembled WGS sequence"/>
</dbReference>
<evidence type="ECO:0000313" key="2">
    <source>
        <dbReference type="Proteomes" id="UP001175211"/>
    </source>
</evidence>
<evidence type="ECO:0000313" key="1">
    <source>
        <dbReference type="EMBL" id="KAK0447860.1"/>
    </source>
</evidence>
<accession>A0AA39MVZ6</accession>
<dbReference type="GeneID" id="85357696"/>
<keyword evidence="2" id="KW-1185">Reference proteome</keyword>
<name>A0AA39MVZ6_ARMTA</name>
<protein>
    <submittedName>
        <fullName evidence="1">Uncharacterized protein</fullName>
    </submittedName>
</protein>
<sequence length="113" mass="12463">MLVASLFFAVSLEGQIRGFSSAFLLGFLAQKGMCAPAYGCFRPEFMLVQDARQECTCLTSPDMLTWCVRKSSPLYGLGGICVGFSTSLLSRKVRNCLMSRTQRGSWSLSKLRS</sequence>
<proteinExistence type="predicted"/>
<gene>
    <name evidence="1" type="ORF">EV420DRAFT_1567970</name>
</gene>
<organism evidence="1 2">
    <name type="scientific">Armillaria tabescens</name>
    <name type="common">Ringless honey mushroom</name>
    <name type="synonym">Agaricus tabescens</name>
    <dbReference type="NCBI Taxonomy" id="1929756"/>
    <lineage>
        <taxon>Eukaryota</taxon>
        <taxon>Fungi</taxon>
        <taxon>Dikarya</taxon>
        <taxon>Basidiomycota</taxon>
        <taxon>Agaricomycotina</taxon>
        <taxon>Agaricomycetes</taxon>
        <taxon>Agaricomycetidae</taxon>
        <taxon>Agaricales</taxon>
        <taxon>Marasmiineae</taxon>
        <taxon>Physalacriaceae</taxon>
        <taxon>Desarmillaria</taxon>
    </lineage>
</organism>
<dbReference type="AlphaFoldDB" id="A0AA39MVZ6"/>
<comment type="caution">
    <text evidence="1">The sequence shown here is derived from an EMBL/GenBank/DDBJ whole genome shotgun (WGS) entry which is preliminary data.</text>
</comment>
<dbReference type="RefSeq" id="XP_060326275.1">
    <property type="nucleotide sequence ID" value="XM_060474148.1"/>
</dbReference>
<dbReference type="EMBL" id="JAUEPS010000043">
    <property type="protein sequence ID" value="KAK0447860.1"/>
    <property type="molecule type" value="Genomic_DNA"/>
</dbReference>
<reference evidence="1" key="1">
    <citation type="submission" date="2023-06" db="EMBL/GenBank/DDBJ databases">
        <authorList>
            <consortium name="Lawrence Berkeley National Laboratory"/>
            <person name="Ahrendt S."/>
            <person name="Sahu N."/>
            <person name="Indic B."/>
            <person name="Wong-Bajracharya J."/>
            <person name="Merenyi Z."/>
            <person name="Ke H.-M."/>
            <person name="Monk M."/>
            <person name="Kocsube S."/>
            <person name="Drula E."/>
            <person name="Lipzen A."/>
            <person name="Balint B."/>
            <person name="Henrissat B."/>
            <person name="Andreopoulos B."/>
            <person name="Martin F.M."/>
            <person name="Harder C.B."/>
            <person name="Rigling D."/>
            <person name="Ford K.L."/>
            <person name="Foster G.D."/>
            <person name="Pangilinan J."/>
            <person name="Papanicolaou A."/>
            <person name="Barry K."/>
            <person name="LaButti K."/>
            <person name="Viragh M."/>
            <person name="Koriabine M."/>
            <person name="Yan M."/>
            <person name="Riley R."/>
            <person name="Champramary S."/>
            <person name="Plett K.L."/>
            <person name="Tsai I.J."/>
            <person name="Slot J."/>
            <person name="Sipos G."/>
            <person name="Plett J."/>
            <person name="Nagy L.G."/>
            <person name="Grigoriev I.V."/>
        </authorList>
    </citation>
    <scope>NUCLEOTIDE SEQUENCE</scope>
    <source>
        <strain evidence="1">CCBAS 213</strain>
    </source>
</reference>